<protein>
    <recommendedName>
        <fullName evidence="3">Catalase</fullName>
    </recommendedName>
</protein>
<organism evidence="1 2">
    <name type="scientific">Roseobacter litoralis (strain ATCC 49566 / DSM 6996 / JCM 21268 / NBRC 15278 / OCh 149)</name>
    <dbReference type="NCBI Taxonomy" id="391595"/>
    <lineage>
        <taxon>Bacteria</taxon>
        <taxon>Pseudomonadati</taxon>
        <taxon>Pseudomonadota</taxon>
        <taxon>Alphaproteobacteria</taxon>
        <taxon>Rhodobacterales</taxon>
        <taxon>Roseobacteraceae</taxon>
        <taxon>Roseobacter</taxon>
    </lineage>
</organism>
<sequence>MDRRDGCSTEPLSFERIPEMEDKWRKEITAMTVELQDKRKSIQNDEILRGVHPKSHGCLDAEFTVNCDISAELQVGLFAHPGKCFQAKIRYSNADVLKRADLEKGHDPTGARLLKHGSRGMAIKVLDVGEPVLLDDGCAQNQDFLMVNSPEFAFRNVRDYRRLTQALCASADGADPLLFFLPGELLKRGMMDMSGNLLPAPANEPQQNARLRALFETNSDFFAEFAEEDMQGVISAAAVVGEIQATPVRNPLFAPYFSAAPFRFGNDRVMRFSVVPINSDAMASQADISAFENFGDDYLSQALALSVADNDPIKLSFRVQVAQSEDIKNDIDGMIENAARAWDEDQFTHTEVAQVTINPQCQPTELVDTCKPLLFTPWHAVADFEPLGGINRLRKPVYSTSAAFRRSV</sequence>
<dbReference type="KEGG" id="rli:RLO149_c037970"/>
<evidence type="ECO:0000313" key="2">
    <source>
        <dbReference type="Proteomes" id="UP000001353"/>
    </source>
</evidence>
<dbReference type="Proteomes" id="UP000001353">
    <property type="component" value="Chromosome"/>
</dbReference>
<evidence type="ECO:0008006" key="3">
    <source>
        <dbReference type="Google" id="ProtNLM"/>
    </source>
</evidence>
<evidence type="ECO:0000313" key="1">
    <source>
        <dbReference type="EMBL" id="AEI95710.1"/>
    </source>
</evidence>
<name>F7ZCD7_ROSLO</name>
<dbReference type="EMBL" id="CP002623">
    <property type="protein sequence ID" value="AEI95710.1"/>
    <property type="molecule type" value="Genomic_DNA"/>
</dbReference>
<dbReference type="SUPFAM" id="SSF56634">
    <property type="entry name" value="Heme-dependent catalase-like"/>
    <property type="match status" value="1"/>
</dbReference>
<dbReference type="InterPro" id="IPR020835">
    <property type="entry name" value="Catalase_sf"/>
</dbReference>
<dbReference type="CDD" id="cd08152">
    <property type="entry name" value="y4iL_like"/>
    <property type="match status" value="1"/>
</dbReference>
<reference evidence="1 2" key="1">
    <citation type="journal article" date="2011" name="BMC Genomics">
        <title>Comparative genome analysis and genome-guided physiological analysis of Roseobacter litoralis.</title>
        <authorList>
            <person name="Kalhoefer D."/>
            <person name="Thole S."/>
            <person name="Voget S."/>
            <person name="Lehmann R."/>
            <person name="Liesegang H."/>
            <person name="Wollher A."/>
            <person name="Daniel R."/>
            <person name="Simon M."/>
            <person name="Brinkhoff T."/>
        </authorList>
    </citation>
    <scope>NUCLEOTIDE SEQUENCE [LARGE SCALE GENOMIC DNA]</scope>
    <source>
        <strain evidence="2">ATCC 49566 / DSM 6996 / JCM 21268 / NBRC 15278 / OCh 149</strain>
    </source>
</reference>
<proteinExistence type="predicted"/>
<dbReference type="OrthoDB" id="9765610at2"/>
<dbReference type="AlphaFoldDB" id="F7ZCD7"/>
<dbReference type="STRING" id="391595.RLO149_c037970"/>
<dbReference type="Gene3D" id="2.40.180.10">
    <property type="entry name" value="Catalase core domain"/>
    <property type="match status" value="1"/>
</dbReference>
<keyword evidence="2" id="KW-1185">Reference proteome</keyword>
<gene>
    <name evidence="1" type="ordered locus">RLO149_c037970</name>
</gene>
<dbReference type="RefSeq" id="WP_013963593.1">
    <property type="nucleotide sequence ID" value="NC_015730.1"/>
</dbReference>
<accession>F7ZCD7</accession>
<dbReference type="eggNOG" id="COG0753">
    <property type="taxonomic scope" value="Bacteria"/>
</dbReference>
<dbReference type="HOGENOM" id="CLU_046417_0_0_5"/>
<dbReference type="GO" id="GO:0020037">
    <property type="term" value="F:heme binding"/>
    <property type="evidence" value="ECO:0007669"/>
    <property type="project" value="InterPro"/>
</dbReference>